<sequence length="51" mass="5849">MGASGSRLTRCLPGKQITWGLSRVSIFRTGRFTKAERKRAESKGKKRKRIR</sequence>
<dbReference type="AlphaFoldDB" id="B9S3I6"/>
<keyword evidence="2" id="KW-1185">Reference proteome</keyword>
<name>B9S3I6_RICCO</name>
<dbReference type="InParanoid" id="B9S3I6"/>
<evidence type="ECO:0000313" key="2">
    <source>
        <dbReference type="Proteomes" id="UP000008311"/>
    </source>
</evidence>
<accession>B9S3I6</accession>
<gene>
    <name evidence="1" type="ORF">RCOM_0669340</name>
</gene>
<protein>
    <submittedName>
        <fullName evidence="1">Uncharacterized protein</fullName>
    </submittedName>
</protein>
<proteinExistence type="predicted"/>
<evidence type="ECO:0000313" key="1">
    <source>
        <dbReference type="EMBL" id="EEF41788.1"/>
    </source>
</evidence>
<reference evidence="2" key="1">
    <citation type="journal article" date="2010" name="Nat. Biotechnol.">
        <title>Draft genome sequence of the oilseed species Ricinus communis.</title>
        <authorList>
            <person name="Chan A.P."/>
            <person name="Crabtree J."/>
            <person name="Zhao Q."/>
            <person name="Lorenzi H."/>
            <person name="Orvis J."/>
            <person name="Puiu D."/>
            <person name="Melake-Berhan A."/>
            <person name="Jones K.M."/>
            <person name="Redman J."/>
            <person name="Chen G."/>
            <person name="Cahoon E.B."/>
            <person name="Gedil M."/>
            <person name="Stanke M."/>
            <person name="Haas B.J."/>
            <person name="Wortman J.R."/>
            <person name="Fraser-Liggett C.M."/>
            <person name="Ravel J."/>
            <person name="Rabinowicz P.D."/>
        </authorList>
    </citation>
    <scope>NUCLEOTIDE SEQUENCE [LARGE SCALE GENOMIC DNA]</scope>
    <source>
        <strain evidence="2">cv. Hale</strain>
    </source>
</reference>
<organism evidence="1 2">
    <name type="scientific">Ricinus communis</name>
    <name type="common">Castor bean</name>
    <dbReference type="NCBI Taxonomy" id="3988"/>
    <lineage>
        <taxon>Eukaryota</taxon>
        <taxon>Viridiplantae</taxon>
        <taxon>Streptophyta</taxon>
        <taxon>Embryophyta</taxon>
        <taxon>Tracheophyta</taxon>
        <taxon>Spermatophyta</taxon>
        <taxon>Magnoliopsida</taxon>
        <taxon>eudicotyledons</taxon>
        <taxon>Gunneridae</taxon>
        <taxon>Pentapetalae</taxon>
        <taxon>rosids</taxon>
        <taxon>fabids</taxon>
        <taxon>Malpighiales</taxon>
        <taxon>Euphorbiaceae</taxon>
        <taxon>Acalyphoideae</taxon>
        <taxon>Acalypheae</taxon>
        <taxon>Ricinus</taxon>
    </lineage>
</organism>
<dbReference type="EMBL" id="EQ973859">
    <property type="protein sequence ID" value="EEF41788.1"/>
    <property type="molecule type" value="Genomic_DNA"/>
</dbReference>
<dbReference type="Proteomes" id="UP000008311">
    <property type="component" value="Unassembled WGS sequence"/>
</dbReference>